<dbReference type="Proteomes" id="UP000008672">
    <property type="component" value="Unassembled WGS sequence"/>
</dbReference>
<dbReference type="InterPro" id="IPR027417">
    <property type="entry name" value="P-loop_NTPase"/>
</dbReference>
<dbReference type="HOGENOM" id="CLU_002274_3_2_1"/>
<dbReference type="InterPro" id="IPR032675">
    <property type="entry name" value="LRR_dom_sf"/>
</dbReference>
<dbReference type="InterPro" id="IPR007111">
    <property type="entry name" value="NACHT_NTPase"/>
</dbReference>
<protein>
    <recommendedName>
        <fullName evidence="9">NACHT domain-containing protein</fullName>
    </recommendedName>
</protein>
<evidence type="ECO:0000256" key="4">
    <source>
        <dbReference type="ARBA" id="ARBA00022741"/>
    </source>
</evidence>
<dbReference type="PANTHER" id="PTHR45690:SF19">
    <property type="entry name" value="NACHT, LRR AND PYD DOMAINS-CONTAINING PROTEIN 3"/>
    <property type="match status" value="1"/>
</dbReference>
<dbReference type="Pfam" id="PF05729">
    <property type="entry name" value="NACHT"/>
    <property type="match status" value="1"/>
</dbReference>
<keyword evidence="7" id="KW-0395">Inflammatory response</keyword>
<feature type="domain" description="NACHT" evidence="9">
    <location>
        <begin position="17"/>
        <end position="145"/>
    </location>
</feature>
<keyword evidence="5" id="KW-0067">ATP-binding</keyword>
<keyword evidence="3" id="KW-0677">Repeat</keyword>
<dbReference type="PROSITE" id="PS50837">
    <property type="entry name" value="NACHT"/>
    <property type="match status" value="1"/>
</dbReference>
<dbReference type="Pfam" id="PF17776">
    <property type="entry name" value="NLRC4_HD2"/>
    <property type="match status" value="1"/>
</dbReference>
<dbReference type="PANTHER" id="PTHR45690">
    <property type="entry name" value="NACHT, LRR AND PYD DOMAINS-CONTAINING PROTEIN 12"/>
    <property type="match status" value="1"/>
</dbReference>
<evidence type="ECO:0000256" key="8">
    <source>
        <dbReference type="ARBA" id="ARBA00023233"/>
    </source>
</evidence>
<dbReference type="InterPro" id="IPR041267">
    <property type="entry name" value="NLRP_HD2"/>
</dbReference>
<dbReference type="Gene3D" id="3.80.10.10">
    <property type="entry name" value="Ribonuclease Inhibitor"/>
    <property type="match status" value="1"/>
</dbReference>
<dbReference type="OMA" id="DIIVNCK"/>
<keyword evidence="4" id="KW-0547">Nucleotide-binding</keyword>
<proteinExistence type="predicted"/>
<evidence type="ECO:0000256" key="6">
    <source>
        <dbReference type="ARBA" id="ARBA00022843"/>
    </source>
</evidence>
<sequence length="546" mass="62430">VKSKELFTGSEKKFKSKRMLLTGNAGMGKSCISKELLRTWAEGKNYHYKCIIYLTFQELNSIEQEISVKELLERKCKSLFSVLTLKTPDELLIILDGLDEFKYDLKLDNQHLGSNVDTSVPISVLVSKLITGDLLPDVDIMVTARWNVVNNLEKYFTCVFVIQGFDDQQIKQYFDHFYEGSNQSKNIYDFIKKNKVSHFASVPLYSFVLHQIIINHSVAPENSLKNLSTCSRVLIQFLKSCLGNVLKDRKSFHIKEPATEENREEFVRGLGELSYKSLLSGKLTVNAENLKECGLSEKILREYFSSFFCMKPLDGSSFEYRHTTMKEMLAACYCAHVVRDDELKECLDAWVRGIIPQRVTSNLLSDVTTHHKLQLENFSRLFMGFLSAGNSSKLFSDAETSSGFQSDTATLKDTTRNVLVEWFQDWLQEEPVEPPPDDCLNFLHCIFELQDSDVVKRVSNHIKNINLFNKPLSAIDVQALHFTLKENNLEKLDLRLCELGDRGVEQLRDIIVNCKTVFVSSNKLSEKSGETFSEILKDPDCAIEEL</sequence>
<keyword evidence="6" id="KW-0832">Ubl conjugation</keyword>
<dbReference type="Ensembl" id="ENSLACT00000011899.1">
    <property type="protein sequence ID" value="ENSLACP00000011809.1"/>
    <property type="gene ID" value="ENSLACG00000010396.1"/>
</dbReference>
<dbReference type="eggNOG" id="ENOG502S3CB">
    <property type="taxonomic scope" value="Eukaryota"/>
</dbReference>
<name>H3AQ88_LATCH</name>
<organism evidence="10 11">
    <name type="scientific">Latimeria chalumnae</name>
    <name type="common">Coelacanth</name>
    <dbReference type="NCBI Taxonomy" id="7897"/>
    <lineage>
        <taxon>Eukaryota</taxon>
        <taxon>Metazoa</taxon>
        <taxon>Chordata</taxon>
        <taxon>Craniata</taxon>
        <taxon>Vertebrata</taxon>
        <taxon>Euteleostomi</taxon>
        <taxon>Coelacanthiformes</taxon>
        <taxon>Coelacanthidae</taxon>
        <taxon>Latimeria</taxon>
    </lineage>
</organism>
<reference evidence="10" key="2">
    <citation type="submission" date="2025-08" db="UniProtKB">
        <authorList>
            <consortium name="Ensembl"/>
        </authorList>
    </citation>
    <scope>IDENTIFICATION</scope>
</reference>
<reference evidence="11" key="1">
    <citation type="submission" date="2011-08" db="EMBL/GenBank/DDBJ databases">
        <title>The draft genome of Latimeria chalumnae.</title>
        <authorList>
            <person name="Di Palma F."/>
            <person name="Alfoldi J."/>
            <person name="Johnson J."/>
            <person name="Berlin A."/>
            <person name="Gnerre S."/>
            <person name="Jaffe D."/>
            <person name="MacCallum I."/>
            <person name="Young S."/>
            <person name="Walker B.J."/>
            <person name="Lander E."/>
            <person name="Lindblad-Toh K."/>
        </authorList>
    </citation>
    <scope>NUCLEOTIDE SEQUENCE [LARGE SCALE GENOMIC DNA]</scope>
    <source>
        <strain evidence="11">Wild caught</strain>
    </source>
</reference>
<evidence type="ECO:0000256" key="3">
    <source>
        <dbReference type="ARBA" id="ARBA00022737"/>
    </source>
</evidence>
<reference evidence="10" key="3">
    <citation type="submission" date="2025-09" db="UniProtKB">
        <authorList>
            <consortium name="Ensembl"/>
        </authorList>
    </citation>
    <scope>IDENTIFICATION</scope>
</reference>
<dbReference type="EMBL" id="AFYH01192056">
    <property type="status" value="NOT_ANNOTATED_CDS"/>
    <property type="molecule type" value="Genomic_DNA"/>
</dbReference>
<dbReference type="SUPFAM" id="SSF52047">
    <property type="entry name" value="RNI-like"/>
    <property type="match status" value="1"/>
</dbReference>
<dbReference type="SUPFAM" id="SSF52540">
    <property type="entry name" value="P-loop containing nucleoside triphosphate hydrolases"/>
    <property type="match status" value="1"/>
</dbReference>
<accession>H3AQ88</accession>
<dbReference type="Gene3D" id="3.40.50.300">
    <property type="entry name" value="P-loop containing nucleotide triphosphate hydrolases"/>
    <property type="match status" value="1"/>
</dbReference>
<evidence type="ECO:0000256" key="7">
    <source>
        <dbReference type="ARBA" id="ARBA00023198"/>
    </source>
</evidence>
<keyword evidence="11" id="KW-1185">Reference proteome</keyword>
<evidence type="ECO:0000256" key="1">
    <source>
        <dbReference type="ARBA" id="ARBA00004110"/>
    </source>
</evidence>
<dbReference type="GO" id="GO:0005524">
    <property type="term" value="F:ATP binding"/>
    <property type="evidence" value="ECO:0007669"/>
    <property type="project" value="UniProtKB-KW"/>
</dbReference>
<keyword evidence="2" id="KW-0963">Cytoplasm</keyword>
<comment type="subcellular location">
    <subcellularLocation>
        <location evidence="1">Inflammasome</location>
    </subcellularLocation>
</comment>
<dbReference type="InterPro" id="IPR050637">
    <property type="entry name" value="NLRP_innate_immun_reg"/>
</dbReference>
<dbReference type="InParanoid" id="H3AQ88"/>
<evidence type="ECO:0000256" key="2">
    <source>
        <dbReference type="ARBA" id="ARBA00022490"/>
    </source>
</evidence>
<evidence type="ECO:0000313" key="11">
    <source>
        <dbReference type="Proteomes" id="UP000008672"/>
    </source>
</evidence>
<dbReference type="GeneTree" id="ENSGT00940000159520"/>
<keyword evidence="8" id="KW-1271">Inflammasome</keyword>
<dbReference type="GO" id="GO:0005829">
    <property type="term" value="C:cytosol"/>
    <property type="evidence" value="ECO:0007669"/>
    <property type="project" value="UniProtKB-SubCell"/>
</dbReference>
<dbReference type="AlphaFoldDB" id="H3AQ88"/>
<evidence type="ECO:0000313" key="10">
    <source>
        <dbReference type="Ensembl" id="ENSLACP00000011809.1"/>
    </source>
</evidence>
<evidence type="ECO:0000259" key="9">
    <source>
        <dbReference type="PROSITE" id="PS50837"/>
    </source>
</evidence>
<evidence type="ECO:0000256" key="5">
    <source>
        <dbReference type="ARBA" id="ARBA00022840"/>
    </source>
</evidence>